<organism evidence="1 2">
    <name type="scientific">Polaribacter filamentus</name>
    <dbReference type="NCBI Taxonomy" id="53483"/>
    <lineage>
        <taxon>Bacteria</taxon>
        <taxon>Pseudomonadati</taxon>
        <taxon>Bacteroidota</taxon>
        <taxon>Flavobacteriia</taxon>
        <taxon>Flavobacteriales</taxon>
        <taxon>Flavobacteriaceae</taxon>
    </lineage>
</organism>
<sequence length="190" mass="22417">MKDSQEYILFKTIELRHSPSIEEMDNARSSWMVLGNSNKLQEGPHRSFIIQFNNNFDSISMLIHFKHLSIHNLTLYYRKKSARNRKTKKVYPQHKMNLSFENTLELLTYLSSKNYKVDWIEIRFKNGWAINNDFPNGLEFITKNTQERNLLLEKLISLSGQGPIDINTLEINETYTLHTMGSVKLKPLFF</sequence>
<gene>
    <name evidence="1" type="ORF">BST83_10620</name>
</gene>
<dbReference type="RefSeq" id="WP_104809771.1">
    <property type="nucleotide sequence ID" value="NZ_MQUA01000013.1"/>
</dbReference>
<evidence type="ECO:0000313" key="1">
    <source>
        <dbReference type="EMBL" id="PQB07561.1"/>
    </source>
</evidence>
<dbReference type="EMBL" id="MQUA01000013">
    <property type="protein sequence ID" value="PQB07561.1"/>
    <property type="molecule type" value="Genomic_DNA"/>
</dbReference>
<protein>
    <submittedName>
        <fullName evidence="1">Uncharacterized protein</fullName>
    </submittedName>
</protein>
<comment type="caution">
    <text evidence="1">The sequence shown here is derived from an EMBL/GenBank/DDBJ whole genome shotgun (WGS) entry which is preliminary data.</text>
</comment>
<dbReference type="AlphaFoldDB" id="A0A2S7KY69"/>
<evidence type="ECO:0000313" key="2">
    <source>
        <dbReference type="Proteomes" id="UP000239522"/>
    </source>
</evidence>
<accession>A0A2S7KY69</accession>
<reference evidence="1 2" key="1">
    <citation type="submission" date="2016-11" db="EMBL/GenBank/DDBJ databases">
        <title>Trade-off between light-utilization and light-protection in marine flavobacteria.</title>
        <authorList>
            <person name="Kumagai Y."/>
        </authorList>
    </citation>
    <scope>NUCLEOTIDE SEQUENCE [LARGE SCALE GENOMIC DNA]</scope>
    <source>
        <strain evidence="1 2">ATCC 700397</strain>
    </source>
</reference>
<dbReference type="Proteomes" id="UP000239522">
    <property type="component" value="Unassembled WGS sequence"/>
</dbReference>
<name>A0A2S7KY69_9FLAO</name>
<proteinExistence type="predicted"/>
<keyword evidence="2" id="KW-1185">Reference proteome</keyword>